<dbReference type="eggNOG" id="ENOG502QTFM">
    <property type="taxonomic scope" value="Eukaryota"/>
</dbReference>
<dbReference type="GO" id="GO:0000981">
    <property type="term" value="F:DNA-binding transcription factor activity, RNA polymerase II-specific"/>
    <property type="evidence" value="ECO:0007669"/>
    <property type="project" value="TreeGrafter"/>
</dbReference>
<dbReference type="InterPro" id="IPR027974">
    <property type="entry name" value="DUF4470"/>
</dbReference>
<evidence type="ECO:0000313" key="4">
    <source>
        <dbReference type="Proteomes" id="UP000008141"/>
    </source>
</evidence>
<name>E1Z3D2_CHLVA</name>
<feature type="domain" description="DUF4470" evidence="2">
    <location>
        <begin position="28"/>
        <end position="120"/>
    </location>
</feature>
<reference evidence="3 4" key="1">
    <citation type="journal article" date="2010" name="Plant Cell">
        <title>The Chlorella variabilis NC64A genome reveals adaptation to photosymbiosis, coevolution with viruses, and cryptic sex.</title>
        <authorList>
            <person name="Blanc G."/>
            <person name="Duncan G."/>
            <person name="Agarkova I."/>
            <person name="Borodovsky M."/>
            <person name="Gurnon J."/>
            <person name="Kuo A."/>
            <person name="Lindquist E."/>
            <person name="Lucas S."/>
            <person name="Pangilinan J."/>
            <person name="Polle J."/>
            <person name="Salamov A."/>
            <person name="Terry A."/>
            <person name="Yamada T."/>
            <person name="Dunigan D.D."/>
            <person name="Grigoriev I.V."/>
            <person name="Claverie J.M."/>
            <person name="Van Etten J.L."/>
        </authorList>
    </citation>
    <scope>NUCLEOTIDE SEQUENCE [LARGE SCALE GENOMIC DNA]</scope>
    <source>
        <strain evidence="3 4">NC64A</strain>
    </source>
</reference>
<protein>
    <recommendedName>
        <fullName evidence="2">DUF4470 domain-containing protein</fullName>
    </recommendedName>
</protein>
<dbReference type="EMBL" id="GL433835">
    <property type="protein sequence ID" value="EFN60147.1"/>
    <property type="molecule type" value="Genomic_DNA"/>
</dbReference>
<sequence>MPGGIASHWVPTPQRRVLLEHAAFIYAFGNTKHTSLFRDNQQQACKLLLLGFGDVRHVLATAAACAAQPATKCRRLTFHLNDIGPLNVARGILLLHLADSIDPGVPEDLDFFWGVAYCLQLPGEHAERLAAAVRHLLAQRGSWTQRFGDAGEARRIERVMRGWLQPAPPVAAVLEERRRLQMARISQRVDRPIGTAAELAGAHRMFAGALLVGLLPFPFEGRGSVKEHVLSEALLEEFAEFLDAGSIYRTAVGTTRGGGGAWGVNPTLLAPGTRRWQLHYSSCPFRSFIPLDPAKHAAIGAAGQPREVTEACLSDLQALLQGYQACRASRQVEVHFSCCNALALCSRLRAQQQQQEEEEGQQQVTGVRSLPSGSAPGSSGFDVVDTSNLPDHVGLLNVLSLAGPLLRRTQHARLFTGHMLWSTGARTLHEYVRLACGADPQLFPTLLGLRLMNDPLYGLALPHNPMTSYGQTDVQDVLEWMPAGIEPAAQPTATGSDGISAALVAWGDLCTRQSNIPLDRSGLRFGSLLTLLHLVAGAARRVQPLLPPGGAPQQQPAWRQLAASLAAACSLDEVFTLQLRALCCWALQQPGQAPPLLVSGRVPLSAAYKELAREGRTPLLGVHLVSLPSRPTIQHLLATAQRAAAGSQQGSHLLDVLGFDLSFLLPPDHGLGVEGSLLTIFDSAGGAKLTAGPVPLASFAITPYTVSPPAALAAGLRRLLQQAGGEPVVAAGSVEGAREAVHGGGVELSRGLALRKLAEHADRFEVELVVEEKLGGTLTLAQPAGLRACISLPWPVDSLTASIKVRRSARTIAATLGKHPLWLRDRAWLPKLDVDGLPAWGRGKDASSALSCFMSCMFSHAEMGAKTQGVTLGGGGLHVMYDVKESLQALFVRTYEGAVMHMLHSTAARDPNEAALFLVVHGGVRRLPDGRPLLHVSYVDHAAAERMYPTERSQQEPVRRFSKIMRSVVGARGPSNTINCTPDELRLLRFLLARNAASLRVPRWQASLLELPSDWEASFVVPAFSDFVAEGDQGAALIGQLPSLTARMKGLDTGEGEVAGGSAGQGGAAQAAATQHKEAGNALFKQRRYGAAVQRYQQGVETLQAVLAAGPAGGSAGQRQLLTDLLNNLGLTLVRQAEAEPAEAARCLAAAEAACTAALQLDGSNSKALYRRALALHKQGKTAAAQRDLSRLGSDAGDAAVEALRRQVRAARGPTGGQQA</sequence>
<evidence type="ECO:0000313" key="3">
    <source>
        <dbReference type="EMBL" id="EFN60147.1"/>
    </source>
</evidence>
<feature type="region of interest" description="Disordered" evidence="1">
    <location>
        <begin position="356"/>
        <end position="383"/>
    </location>
</feature>
<dbReference type="STRING" id="554065.E1Z3D2"/>
<dbReference type="PANTHER" id="PTHR10237">
    <property type="entry name" value="DEFORMED EPIDERMAL AUTOREGULATORY FACTOR 1 HOMOLOG SUPPRESSIN"/>
    <property type="match status" value="1"/>
</dbReference>
<dbReference type="AlphaFoldDB" id="E1Z3D2"/>
<proteinExistence type="predicted"/>
<dbReference type="RefSeq" id="XP_005852249.1">
    <property type="nucleotide sequence ID" value="XM_005852187.1"/>
</dbReference>
<dbReference type="Gene3D" id="1.25.40.10">
    <property type="entry name" value="Tetratricopeptide repeat domain"/>
    <property type="match status" value="1"/>
</dbReference>
<feature type="compositionally biased region" description="Low complexity" evidence="1">
    <location>
        <begin position="369"/>
        <end position="380"/>
    </location>
</feature>
<dbReference type="PANTHER" id="PTHR10237:SF14">
    <property type="entry name" value="MYND-TYPE DOMAIN-CONTAINING PROTEIN"/>
    <property type="match status" value="1"/>
</dbReference>
<dbReference type="GO" id="GO:0005634">
    <property type="term" value="C:nucleus"/>
    <property type="evidence" value="ECO:0007669"/>
    <property type="project" value="TreeGrafter"/>
</dbReference>
<dbReference type="Pfam" id="PF14737">
    <property type="entry name" value="DUF4470"/>
    <property type="match status" value="1"/>
</dbReference>
<dbReference type="SUPFAM" id="SSF48452">
    <property type="entry name" value="TPR-like"/>
    <property type="match status" value="1"/>
</dbReference>
<organism evidence="4">
    <name type="scientific">Chlorella variabilis</name>
    <name type="common">Green alga</name>
    <dbReference type="NCBI Taxonomy" id="554065"/>
    <lineage>
        <taxon>Eukaryota</taxon>
        <taxon>Viridiplantae</taxon>
        <taxon>Chlorophyta</taxon>
        <taxon>core chlorophytes</taxon>
        <taxon>Trebouxiophyceae</taxon>
        <taxon>Chlorellales</taxon>
        <taxon>Chlorellaceae</taxon>
        <taxon>Chlorella clade</taxon>
        <taxon>Chlorella</taxon>
    </lineage>
</organism>
<evidence type="ECO:0000259" key="2">
    <source>
        <dbReference type="Pfam" id="PF14737"/>
    </source>
</evidence>
<keyword evidence="4" id="KW-1185">Reference proteome</keyword>
<gene>
    <name evidence="3" type="ORF">CHLNCDRAFT_133569</name>
</gene>
<evidence type="ECO:0000256" key="1">
    <source>
        <dbReference type="SAM" id="MobiDB-lite"/>
    </source>
</evidence>
<accession>E1Z3D2</accession>
<dbReference type="InterPro" id="IPR024119">
    <property type="entry name" value="TF_DEAF-1"/>
</dbReference>
<dbReference type="InterPro" id="IPR011990">
    <property type="entry name" value="TPR-like_helical_dom_sf"/>
</dbReference>
<dbReference type="Proteomes" id="UP000008141">
    <property type="component" value="Unassembled WGS sequence"/>
</dbReference>
<dbReference type="InParanoid" id="E1Z3D2"/>
<dbReference type="OMA" id="YAMGNTR"/>
<dbReference type="KEGG" id="cvr:CHLNCDRAFT_133569"/>
<dbReference type="GeneID" id="17359198"/>
<dbReference type="OrthoDB" id="5958408at2759"/>